<comment type="caution">
    <text evidence="5">The sequence shown here is derived from an EMBL/GenBank/DDBJ whole genome shotgun (WGS) entry which is preliminary data.</text>
</comment>
<dbReference type="Gene3D" id="2.60.34.10">
    <property type="entry name" value="Substrate Binding Domain Of DNAk, Chain A, domain 1"/>
    <property type="match status" value="1"/>
</dbReference>
<feature type="compositionally biased region" description="Low complexity" evidence="4">
    <location>
        <begin position="624"/>
        <end position="647"/>
    </location>
</feature>
<dbReference type="Gene3D" id="1.20.1270.10">
    <property type="match status" value="1"/>
</dbReference>
<dbReference type="Gene3D" id="3.30.420.40">
    <property type="match status" value="2"/>
</dbReference>
<keyword evidence="2" id="KW-0547">Nucleotide-binding</keyword>
<dbReference type="PRINTS" id="PR00301">
    <property type="entry name" value="HEATSHOCK70"/>
</dbReference>
<proteinExistence type="inferred from homology"/>
<dbReference type="PROSITE" id="PS01036">
    <property type="entry name" value="HSP70_3"/>
    <property type="match status" value="1"/>
</dbReference>
<dbReference type="InterPro" id="IPR029047">
    <property type="entry name" value="HSP70_peptide-bd_sf"/>
</dbReference>
<dbReference type="PANTHER" id="PTHR45639:SF4">
    <property type="entry name" value="HSC70CB, ISOFORM G"/>
    <property type="match status" value="1"/>
</dbReference>
<accession>A0ABR3JMF5</accession>
<dbReference type="SUPFAM" id="SSF100934">
    <property type="entry name" value="Heat shock protein 70kD (HSP70), C-terminal subdomain"/>
    <property type="match status" value="2"/>
</dbReference>
<dbReference type="InterPro" id="IPR043129">
    <property type="entry name" value="ATPase_NBD"/>
</dbReference>
<sequence length="666" mass="74107">MYLAKLRDIAANELKTGVTDVVIAVPGWYTDIQRRAMLDAAAIAGLNVLRLINDTTATALGYGITKSDLPESDNPKHVCFVDVGHSSLSVAVVAFSKGQLIVRSTAYDRNCGGRDIDFALVRHFAEEFKTKYKIDVLSNPKATFRLAAGCEKLKKILSANSEGPLNVESIMNDIDASSKLTREELEGLIQPVLDRIVAPLQRALEDAGVTVDELDAVELVGGSTRVPAVRAQIQAAFPGKVLSTTLNQDEAIARGATFACAMLSPIFRVRDFHMHDIAHYPVKLQWTRTPEDPEEDTELVVFPKGNGIPSTKVLTFYRKEPFDIEAFYAEPDNLPGGINPWIARFTAKEVPPPVGSDPTTCVKLKTRLNLHGLVSFEAAYIEEIEEREEAAPPPPKEGMDVDAPADPAPPKKKKFIKKKDIRFITGTNGLEKEILEKYREQEAQMHAADKLVMDTEDRKNALEEYVYDMRGKLDDRYSAFAQRPEKEKLLAALQEAEDWLYSEEGEDATKSAYVERLDALKVLGDPISTRYRELEERPRAVAALRETLDLYEGQAMGGDERYSHIDEKDKQSVVERVAIVRKWLGDQLARQSEKLKHENAIITCAEIAKKRDEVIYFATPIMTKPKPKVVPTTSTPGTGTNTPTPDQQKQKQKTEEPAGPSEMDID</sequence>
<evidence type="ECO:0000256" key="2">
    <source>
        <dbReference type="ARBA" id="ARBA00022741"/>
    </source>
</evidence>
<keyword evidence="3" id="KW-0067">ATP-binding</keyword>
<dbReference type="SUPFAM" id="SSF53067">
    <property type="entry name" value="Actin-like ATPase domain"/>
    <property type="match status" value="2"/>
</dbReference>
<dbReference type="Proteomes" id="UP001556367">
    <property type="component" value="Unassembled WGS sequence"/>
</dbReference>
<keyword evidence="6" id="KW-1185">Reference proteome</keyword>
<dbReference type="InterPro" id="IPR029048">
    <property type="entry name" value="HSP70_C_sf"/>
</dbReference>
<evidence type="ECO:0000256" key="1">
    <source>
        <dbReference type="ARBA" id="ARBA00007381"/>
    </source>
</evidence>
<feature type="region of interest" description="Disordered" evidence="4">
    <location>
        <begin position="387"/>
        <end position="411"/>
    </location>
</feature>
<dbReference type="EMBL" id="JASNQZ010000006">
    <property type="protein sequence ID" value="KAL0957003.1"/>
    <property type="molecule type" value="Genomic_DNA"/>
</dbReference>
<reference evidence="6" key="1">
    <citation type="submission" date="2024-06" db="EMBL/GenBank/DDBJ databases">
        <title>Multi-omics analyses provide insights into the biosynthesis of the anticancer antibiotic pleurotin in Hohenbuehelia grisea.</title>
        <authorList>
            <person name="Weaver J.A."/>
            <person name="Alberti F."/>
        </authorList>
    </citation>
    <scope>NUCLEOTIDE SEQUENCE [LARGE SCALE GENOMIC DNA]</scope>
    <source>
        <strain evidence="6">T-177</strain>
    </source>
</reference>
<dbReference type="InterPro" id="IPR018181">
    <property type="entry name" value="Heat_shock_70_CS"/>
</dbReference>
<dbReference type="InterPro" id="IPR013126">
    <property type="entry name" value="Hsp_70_fam"/>
</dbReference>
<evidence type="ECO:0000256" key="3">
    <source>
        <dbReference type="ARBA" id="ARBA00022840"/>
    </source>
</evidence>
<comment type="similarity">
    <text evidence="1">Belongs to the heat shock protein 70 family.</text>
</comment>
<evidence type="ECO:0000313" key="5">
    <source>
        <dbReference type="EMBL" id="KAL0957003.1"/>
    </source>
</evidence>
<dbReference type="Gene3D" id="3.90.640.10">
    <property type="entry name" value="Actin, Chain A, domain 4"/>
    <property type="match status" value="1"/>
</dbReference>
<feature type="region of interest" description="Disordered" evidence="4">
    <location>
        <begin position="624"/>
        <end position="666"/>
    </location>
</feature>
<dbReference type="SUPFAM" id="SSF100920">
    <property type="entry name" value="Heat shock protein 70kD (HSP70), peptide-binding domain"/>
    <property type="match status" value="1"/>
</dbReference>
<dbReference type="PANTHER" id="PTHR45639">
    <property type="entry name" value="HSC70CB, ISOFORM G-RELATED"/>
    <property type="match status" value="1"/>
</dbReference>
<evidence type="ECO:0008006" key="7">
    <source>
        <dbReference type="Google" id="ProtNLM"/>
    </source>
</evidence>
<evidence type="ECO:0000256" key="4">
    <source>
        <dbReference type="SAM" id="MobiDB-lite"/>
    </source>
</evidence>
<organism evidence="5 6">
    <name type="scientific">Hohenbuehelia grisea</name>
    <dbReference type="NCBI Taxonomy" id="104357"/>
    <lineage>
        <taxon>Eukaryota</taxon>
        <taxon>Fungi</taxon>
        <taxon>Dikarya</taxon>
        <taxon>Basidiomycota</taxon>
        <taxon>Agaricomycotina</taxon>
        <taxon>Agaricomycetes</taxon>
        <taxon>Agaricomycetidae</taxon>
        <taxon>Agaricales</taxon>
        <taxon>Pleurotineae</taxon>
        <taxon>Pleurotaceae</taxon>
        <taxon>Hohenbuehelia</taxon>
    </lineage>
</organism>
<dbReference type="Pfam" id="PF00012">
    <property type="entry name" value="HSP70"/>
    <property type="match status" value="1"/>
</dbReference>
<gene>
    <name evidence="5" type="ORF">HGRIS_003104</name>
</gene>
<evidence type="ECO:0000313" key="6">
    <source>
        <dbReference type="Proteomes" id="UP001556367"/>
    </source>
</evidence>
<protein>
    <recommendedName>
        <fullName evidence="7">Heat shock protein 70</fullName>
    </recommendedName>
</protein>
<name>A0ABR3JMF5_9AGAR</name>